<dbReference type="AlphaFoldDB" id="A0A1Y2MGW6"/>
<evidence type="ECO:0000313" key="1">
    <source>
        <dbReference type="EMBL" id="OSS54737.1"/>
    </source>
</evidence>
<dbReference type="Proteomes" id="UP000193240">
    <property type="component" value="Unassembled WGS sequence"/>
</dbReference>
<keyword evidence="2" id="KW-1185">Reference proteome</keyword>
<accession>A0A1Y2MGW6</accession>
<dbReference type="EMBL" id="KZ107838">
    <property type="protein sequence ID" value="OSS54737.1"/>
    <property type="molecule type" value="Genomic_DNA"/>
</dbReference>
<sequence length="310" mass="33086">MLRRWVRASTSSFMCMPVCGREKENVPVAGAREVRGVPPCMCWVACWPPTASSEPAAWRDPDAEIADREAAPGEAKKAEEVVLSMEIEVRNPVPVSAAISAAVNAEPGTVDDDGLASMSMIYFFFSSSLKPLCPLTSACHSFTLAIPSPTAAAPTPRNGIMTFLKIPFLASSAISLSTSVELVLSASTCAMVTNGGSCVLKSKTSAILVLFMPAFSGISLNMRFRMYSIYCGTSRKLRSEAKEATIPRSSISSSSPYTVDSSVGSDRLEGLALDGDDAERLRPRAEIPLRLLLVVIRDECASVVCIACMV</sequence>
<evidence type="ECO:0000313" key="2">
    <source>
        <dbReference type="Proteomes" id="UP000193240"/>
    </source>
</evidence>
<protein>
    <submittedName>
        <fullName evidence="1">Uncharacterized protein</fullName>
    </submittedName>
</protein>
<dbReference type="InParanoid" id="A0A1Y2MGW6"/>
<proteinExistence type="predicted"/>
<gene>
    <name evidence="1" type="ORF">B5807_01613</name>
</gene>
<organism evidence="1 2">
    <name type="scientific">Epicoccum nigrum</name>
    <name type="common">Soil fungus</name>
    <name type="synonym">Epicoccum purpurascens</name>
    <dbReference type="NCBI Taxonomy" id="105696"/>
    <lineage>
        <taxon>Eukaryota</taxon>
        <taxon>Fungi</taxon>
        <taxon>Dikarya</taxon>
        <taxon>Ascomycota</taxon>
        <taxon>Pezizomycotina</taxon>
        <taxon>Dothideomycetes</taxon>
        <taxon>Pleosporomycetidae</taxon>
        <taxon>Pleosporales</taxon>
        <taxon>Pleosporineae</taxon>
        <taxon>Didymellaceae</taxon>
        <taxon>Epicoccum</taxon>
    </lineage>
</organism>
<reference evidence="1 2" key="1">
    <citation type="journal article" date="2017" name="Genome Announc.">
        <title>Genome sequence of the saprophytic ascomycete Epicoccum nigrum ICMP 19927 strain isolated from New Zealand.</title>
        <authorList>
            <person name="Fokin M."/>
            <person name="Fleetwood D."/>
            <person name="Weir B.S."/>
            <person name="Villas-Boas S.G."/>
        </authorList>
    </citation>
    <scope>NUCLEOTIDE SEQUENCE [LARGE SCALE GENOMIC DNA]</scope>
    <source>
        <strain evidence="1 2">ICMP 19927</strain>
    </source>
</reference>
<name>A0A1Y2MGW6_EPING</name>